<evidence type="ECO:0000313" key="1">
    <source>
        <dbReference type="EMBL" id="KAK1865171.1"/>
    </source>
</evidence>
<reference evidence="1" key="1">
    <citation type="submission" date="2019-11" db="EMBL/GenBank/DDBJ databases">
        <title>Nori genome reveals adaptations in red seaweeds to the harsh intertidal environment.</title>
        <authorList>
            <person name="Wang D."/>
            <person name="Mao Y."/>
        </authorList>
    </citation>
    <scope>NUCLEOTIDE SEQUENCE</scope>
    <source>
        <tissue evidence="1">Gametophyte</tissue>
    </source>
</reference>
<name>A0ACC3C4I0_PYRYE</name>
<comment type="caution">
    <text evidence="1">The sequence shown here is derived from an EMBL/GenBank/DDBJ whole genome shotgun (WGS) entry which is preliminary data.</text>
</comment>
<protein>
    <submittedName>
        <fullName evidence="1">Uncharacterized protein</fullName>
    </submittedName>
</protein>
<dbReference type="EMBL" id="CM020619">
    <property type="protein sequence ID" value="KAK1865171.1"/>
    <property type="molecule type" value="Genomic_DNA"/>
</dbReference>
<keyword evidence="2" id="KW-1185">Reference proteome</keyword>
<organism evidence="1 2">
    <name type="scientific">Pyropia yezoensis</name>
    <name type="common">Susabi-nori</name>
    <name type="synonym">Porphyra yezoensis</name>
    <dbReference type="NCBI Taxonomy" id="2788"/>
    <lineage>
        <taxon>Eukaryota</taxon>
        <taxon>Rhodophyta</taxon>
        <taxon>Bangiophyceae</taxon>
        <taxon>Bangiales</taxon>
        <taxon>Bangiaceae</taxon>
        <taxon>Pyropia</taxon>
    </lineage>
</organism>
<proteinExistence type="predicted"/>
<evidence type="ECO:0000313" key="2">
    <source>
        <dbReference type="Proteomes" id="UP000798662"/>
    </source>
</evidence>
<accession>A0ACC3C4I0</accession>
<sequence length="650" mass="66144">MLPARLARLSRMLPAGGGGSLFSQPGHPASSRVASATTSAAAVGGAASPVALFAASVPPLRRRLTTAPGAAAQVTAAAPKAPLLPAHPRPPPPGPSTPPSRPPAPAVDPAPSSSLPLPGGAVGGSTRAAAEAAIAAALRRLELPPAAALTAADVVVATADVVLVGVGQSSNWAGLRAAIDKGVFDAHPRIAVVRDIFDRHPGRPVLSSVLRMLADDVVGVVRPALRAAPPGRLVNEYTLTAAGAGAGGAAAAAAVAATPSSSSAGAHMAGRLLTGHDIDLSEYLHSNGFRVLAADNVAALATMITIPVQQSSNHLLMVAPTAFQRNELAAEDNFFMTPAAAENSAGAVDGGAADNAAGAAAVVGSDAADAEALRRAVLGEFASLYTLLTSRCPGGVGARVHLFTHEEGTPDAVFPNNWFSTHTNLETDAAAGACTLVFYPMRAANRRLERRPALLARLEGFRRYTHIIDLSRQETAAEPRFLEGTGSLVLDRIHRVAYAAISERTDARLAAAWGRLLGYTVVPFHAVDGGGRPIYHTNVMMAIGTRWAVVAADAIPDAAERAAVLDGLAAGGREVVTISAAQVAAFCGNVLEVEGHDGAPVLVASTRAVRALTPAQRERLGAVLPLRHAAIPTLEAVGGGGVRCAIGELF</sequence>
<gene>
    <name evidence="1" type="ORF">I4F81_007706</name>
</gene>
<dbReference type="Proteomes" id="UP000798662">
    <property type="component" value="Chromosome 2"/>
</dbReference>